<gene>
    <name evidence="2" type="ORF">Hypma_001445</name>
</gene>
<name>A0A369K8G1_HYPMA</name>
<dbReference type="InParanoid" id="A0A369K8G1"/>
<comment type="caution">
    <text evidence="2">The sequence shown here is derived from an EMBL/GenBank/DDBJ whole genome shotgun (WGS) entry which is preliminary data.</text>
</comment>
<dbReference type="Proteomes" id="UP000076154">
    <property type="component" value="Unassembled WGS sequence"/>
</dbReference>
<keyword evidence="1" id="KW-0472">Membrane</keyword>
<keyword evidence="3" id="KW-1185">Reference proteome</keyword>
<feature type="transmembrane region" description="Helical" evidence="1">
    <location>
        <begin position="509"/>
        <end position="528"/>
    </location>
</feature>
<keyword evidence="1" id="KW-0812">Transmembrane</keyword>
<feature type="transmembrane region" description="Helical" evidence="1">
    <location>
        <begin position="370"/>
        <end position="389"/>
    </location>
</feature>
<evidence type="ECO:0000256" key="1">
    <source>
        <dbReference type="SAM" id="Phobius"/>
    </source>
</evidence>
<feature type="transmembrane region" description="Helical" evidence="1">
    <location>
        <begin position="238"/>
        <end position="263"/>
    </location>
</feature>
<protein>
    <submittedName>
        <fullName evidence="2">Uncharacterized protein</fullName>
    </submittedName>
</protein>
<accession>A0A369K8G1</accession>
<feature type="transmembrane region" description="Helical" evidence="1">
    <location>
        <begin position="441"/>
        <end position="460"/>
    </location>
</feature>
<proteinExistence type="predicted"/>
<feature type="transmembrane region" description="Helical" evidence="1">
    <location>
        <begin position="79"/>
        <end position="100"/>
    </location>
</feature>
<organism evidence="2 3">
    <name type="scientific">Hypsizygus marmoreus</name>
    <name type="common">White beech mushroom</name>
    <name type="synonym">Agaricus marmoreus</name>
    <dbReference type="NCBI Taxonomy" id="39966"/>
    <lineage>
        <taxon>Eukaryota</taxon>
        <taxon>Fungi</taxon>
        <taxon>Dikarya</taxon>
        <taxon>Basidiomycota</taxon>
        <taxon>Agaricomycotina</taxon>
        <taxon>Agaricomycetes</taxon>
        <taxon>Agaricomycetidae</taxon>
        <taxon>Agaricales</taxon>
        <taxon>Tricholomatineae</taxon>
        <taxon>Lyophyllaceae</taxon>
        <taxon>Hypsizygus</taxon>
    </lineage>
</organism>
<feature type="transmembrane region" description="Helical" evidence="1">
    <location>
        <begin position="472"/>
        <end position="494"/>
    </location>
</feature>
<feature type="transmembrane region" description="Helical" evidence="1">
    <location>
        <begin position="207"/>
        <end position="226"/>
    </location>
</feature>
<reference evidence="2" key="1">
    <citation type="submission" date="2018-04" db="EMBL/GenBank/DDBJ databases">
        <title>Whole genome sequencing of Hypsizygus marmoreus.</title>
        <authorList>
            <person name="Choi I.-G."/>
            <person name="Min B."/>
            <person name="Kim J.-G."/>
            <person name="Kim S."/>
            <person name="Oh Y.-L."/>
            <person name="Kong W.-S."/>
            <person name="Park H."/>
            <person name="Jeong J."/>
            <person name="Song E.-S."/>
        </authorList>
    </citation>
    <scope>NUCLEOTIDE SEQUENCE [LARGE SCALE GENOMIC DNA]</scope>
    <source>
        <strain evidence="2">51987-8</strain>
    </source>
</reference>
<feature type="transmembrane region" description="Helical" evidence="1">
    <location>
        <begin position="16"/>
        <end position="34"/>
    </location>
</feature>
<keyword evidence="1" id="KW-1133">Transmembrane helix</keyword>
<dbReference type="AlphaFoldDB" id="A0A369K8G1"/>
<sequence>MIIETSQLLISLPGNWGRLAYAAILTLFALYASHGPLNVTSQGPALLRSAFRIFSLKAAPPSPRLPLPPIAGNVPTVPILSAAIFAGLIGIGIVCALFWFMRVSTGRFSFHSVTRTPQPAKCFLPEPEGPSPSMCSSLPLLQMPEPREFPPDPPPSSQYLVVWALLPNRLPRRFELPTPPLPPSPDDGPGSMASLPVRRSRASWPRWIMWMNISLTIVSVIYHIHFAHRNPASTPDTFIPSLVSVLTIVILETFVFTTSWVWWMTKRVVCIIFRMPFRMVLRGGYIIIWFRNATSRDIVKAMCASLIVTTLLLKIPRILVEDVLLVVLYLLIKGLEKLGEWIKASVCFLIEPMLPILYAWVTNQIKSPDLWAIFVAVGPALIVRLYVFMESSSKSDHHNEGHFDCNSSEDYAVPQDNNRPRSLGSGILLDDCLCDSGCGFVWPWLLCFLMTSIRILDVGLVDPGTYLSGMKIMPPAIAVILAVKVFMIIVFLPWKVAYTTWRGLKYIEANAYVAVIALCSLLALDLFFYTSQGLGNNIDLGRLQGLDVVLAAIFLPLPPLIFEAGIVLWYYAVDYIMGLDITTRVLVFGPTVALKSYQVLALLRQWRR</sequence>
<evidence type="ECO:0000313" key="2">
    <source>
        <dbReference type="EMBL" id="RDB28113.1"/>
    </source>
</evidence>
<dbReference type="EMBL" id="LUEZ02000012">
    <property type="protein sequence ID" value="RDB28113.1"/>
    <property type="molecule type" value="Genomic_DNA"/>
</dbReference>
<feature type="transmembrane region" description="Helical" evidence="1">
    <location>
        <begin position="548"/>
        <end position="573"/>
    </location>
</feature>
<feature type="transmembrane region" description="Helical" evidence="1">
    <location>
        <begin position="298"/>
        <end position="313"/>
    </location>
</feature>
<evidence type="ECO:0000313" key="3">
    <source>
        <dbReference type="Proteomes" id="UP000076154"/>
    </source>
</evidence>